<keyword evidence="2" id="KW-1185">Reference proteome</keyword>
<proteinExistence type="predicted"/>
<reference evidence="1 2" key="1">
    <citation type="journal article" date="2019" name="Commun. Biol.">
        <title>The bagworm genome reveals a unique fibroin gene that provides high tensile strength.</title>
        <authorList>
            <person name="Kono N."/>
            <person name="Nakamura H."/>
            <person name="Ohtoshi R."/>
            <person name="Tomita M."/>
            <person name="Numata K."/>
            <person name="Arakawa K."/>
        </authorList>
    </citation>
    <scope>NUCLEOTIDE SEQUENCE [LARGE SCALE GENOMIC DNA]</scope>
</reference>
<sequence length="97" mass="10478">MPKPFVNGQIIQIACDIYTLSSTSTPTNNTTTIPFTDATTSDSSQVIQIDKLSSKEWIFDQCEPRRPCPGVSCSQRTDGGVYACATGLGSHFDSAIR</sequence>
<comment type="caution">
    <text evidence="1">The sequence shown here is derived from an EMBL/GenBank/DDBJ whole genome shotgun (WGS) entry which is preliminary data.</text>
</comment>
<evidence type="ECO:0000313" key="1">
    <source>
        <dbReference type="EMBL" id="GBP34143.1"/>
    </source>
</evidence>
<dbReference type="Proteomes" id="UP000299102">
    <property type="component" value="Unassembled WGS sequence"/>
</dbReference>
<gene>
    <name evidence="1" type="ORF">EVAR_30694_1</name>
</gene>
<dbReference type="EMBL" id="BGZK01000285">
    <property type="protein sequence ID" value="GBP34143.1"/>
    <property type="molecule type" value="Genomic_DNA"/>
</dbReference>
<evidence type="ECO:0000313" key="2">
    <source>
        <dbReference type="Proteomes" id="UP000299102"/>
    </source>
</evidence>
<accession>A0A4C1V5N8</accession>
<dbReference type="AlphaFoldDB" id="A0A4C1V5N8"/>
<name>A0A4C1V5N8_EUMVA</name>
<protein>
    <submittedName>
        <fullName evidence="1">Uncharacterized protein</fullName>
    </submittedName>
</protein>
<organism evidence="1 2">
    <name type="scientific">Eumeta variegata</name>
    <name type="common">Bagworm moth</name>
    <name type="synonym">Eumeta japonica</name>
    <dbReference type="NCBI Taxonomy" id="151549"/>
    <lineage>
        <taxon>Eukaryota</taxon>
        <taxon>Metazoa</taxon>
        <taxon>Ecdysozoa</taxon>
        <taxon>Arthropoda</taxon>
        <taxon>Hexapoda</taxon>
        <taxon>Insecta</taxon>
        <taxon>Pterygota</taxon>
        <taxon>Neoptera</taxon>
        <taxon>Endopterygota</taxon>
        <taxon>Lepidoptera</taxon>
        <taxon>Glossata</taxon>
        <taxon>Ditrysia</taxon>
        <taxon>Tineoidea</taxon>
        <taxon>Psychidae</taxon>
        <taxon>Oiketicinae</taxon>
        <taxon>Eumeta</taxon>
    </lineage>
</organism>